<keyword evidence="2" id="KW-0378">Hydrolase</keyword>
<evidence type="ECO:0000256" key="2">
    <source>
        <dbReference type="ARBA" id="ARBA00022801"/>
    </source>
</evidence>
<protein>
    <recommendedName>
        <fullName evidence="1">1-alkyl-2-acetylglycerophosphocholine esterase</fullName>
        <ecNumber evidence="1">3.1.1.47</ecNumber>
    </recommendedName>
</protein>
<dbReference type="EC" id="3.1.1.47" evidence="1"/>
<keyword evidence="4" id="KW-0443">Lipid metabolism</keyword>
<dbReference type="SUPFAM" id="SSF53474">
    <property type="entry name" value="alpha/beta-Hydrolases"/>
    <property type="match status" value="1"/>
</dbReference>
<accession>A0A6A6WAX8</accession>
<keyword evidence="3" id="KW-0442">Lipid degradation</keyword>
<sequence length="614" mass="69261">MSFPAWVSGNSNKQGRSNTGLGRGSVPTAKKPKSRPPRSLRDNIGFLQRTLPKYAGPYSVGCMDIEVPVRDPRHISDITRGGVRILKLDTILMTVYYPSIIGTGSGPDPSGRKHWSRATWLSRPRVRMAKGYGDFAGLGTAAVPFFTATTMYTKLPAFRNPPLAKHWTPHSNARHEGWKVKNEVSEPPEGYPHEPVFPLMMFSHGLGGTRTCYSSVCGEFASHGFVVCAIEHRDGSAPRTFVNRTKESRDQEKNGKSEPNGMAHRAGTGVNRAELKKEKVGYDMIDYIWPKGNPYDTSPSNDQGVDTQLRQDQIKFRMAEIEEAYWVLSELEKGDGEMIAQRNLRRKGNVGSSSRGLEGINWNEWKGRFDIKDVTMVGHSFGAATTIEILRNRTKMNWVSQGIILDIWGAPLGPSAEDPEHRINAPLLGVNSEAFMYWQQNFDTVQKLCQEAKDQDAPTWLLTVRGTVHISQSDFAILFPHILAVLLKMTVNPRRALDLNINASLEFLCQVMPRRHVEVVSRAFEDEKVLAIEPIDKLPEERKPKDERYLAARLEAKPREIRARLLPKFERKKKRIQKEFGTSDYSEIWMHNSSSQGCLQIYKEKQGKGWCDGP</sequence>
<evidence type="ECO:0000256" key="5">
    <source>
        <dbReference type="SAM" id="MobiDB-lite"/>
    </source>
</evidence>
<evidence type="ECO:0000256" key="4">
    <source>
        <dbReference type="ARBA" id="ARBA00023098"/>
    </source>
</evidence>
<evidence type="ECO:0000313" key="7">
    <source>
        <dbReference type="Proteomes" id="UP000799437"/>
    </source>
</evidence>
<dbReference type="GO" id="GO:0016042">
    <property type="term" value="P:lipid catabolic process"/>
    <property type="evidence" value="ECO:0007669"/>
    <property type="project" value="UniProtKB-KW"/>
</dbReference>
<dbReference type="GeneID" id="54486539"/>
<dbReference type="EMBL" id="ML996571">
    <property type="protein sequence ID" value="KAF2758747.1"/>
    <property type="molecule type" value="Genomic_DNA"/>
</dbReference>
<feature type="compositionally biased region" description="Polar residues" evidence="5">
    <location>
        <begin position="8"/>
        <end position="20"/>
    </location>
</feature>
<reference evidence="6" key="1">
    <citation type="journal article" date="2020" name="Stud. Mycol.">
        <title>101 Dothideomycetes genomes: a test case for predicting lifestyles and emergence of pathogens.</title>
        <authorList>
            <person name="Haridas S."/>
            <person name="Albert R."/>
            <person name="Binder M."/>
            <person name="Bloem J."/>
            <person name="Labutti K."/>
            <person name="Salamov A."/>
            <person name="Andreopoulos B."/>
            <person name="Baker S."/>
            <person name="Barry K."/>
            <person name="Bills G."/>
            <person name="Bluhm B."/>
            <person name="Cannon C."/>
            <person name="Castanera R."/>
            <person name="Culley D."/>
            <person name="Daum C."/>
            <person name="Ezra D."/>
            <person name="Gonzalez J."/>
            <person name="Henrissat B."/>
            <person name="Kuo A."/>
            <person name="Liang C."/>
            <person name="Lipzen A."/>
            <person name="Lutzoni F."/>
            <person name="Magnuson J."/>
            <person name="Mondo S."/>
            <person name="Nolan M."/>
            <person name="Ohm R."/>
            <person name="Pangilinan J."/>
            <person name="Park H.-J."/>
            <person name="Ramirez L."/>
            <person name="Alfaro M."/>
            <person name="Sun H."/>
            <person name="Tritt A."/>
            <person name="Yoshinaga Y."/>
            <person name="Zwiers L.-H."/>
            <person name="Turgeon B."/>
            <person name="Goodwin S."/>
            <person name="Spatafora J."/>
            <person name="Crous P."/>
            <person name="Grigoriev I."/>
        </authorList>
    </citation>
    <scope>NUCLEOTIDE SEQUENCE</scope>
    <source>
        <strain evidence="6">CBS 121739</strain>
    </source>
</reference>
<proteinExistence type="predicted"/>
<dbReference type="OrthoDB" id="2363873at2759"/>
<dbReference type="Gene3D" id="3.40.50.1820">
    <property type="entry name" value="alpha/beta hydrolase"/>
    <property type="match status" value="1"/>
</dbReference>
<organism evidence="6 7">
    <name type="scientific">Pseudovirgaria hyperparasitica</name>
    <dbReference type="NCBI Taxonomy" id="470096"/>
    <lineage>
        <taxon>Eukaryota</taxon>
        <taxon>Fungi</taxon>
        <taxon>Dikarya</taxon>
        <taxon>Ascomycota</taxon>
        <taxon>Pezizomycotina</taxon>
        <taxon>Dothideomycetes</taxon>
        <taxon>Dothideomycetes incertae sedis</taxon>
        <taxon>Acrospermales</taxon>
        <taxon>Acrospermaceae</taxon>
        <taxon>Pseudovirgaria</taxon>
    </lineage>
</organism>
<evidence type="ECO:0000256" key="1">
    <source>
        <dbReference type="ARBA" id="ARBA00013201"/>
    </source>
</evidence>
<dbReference type="PANTHER" id="PTHR10272:SF0">
    <property type="entry name" value="PLATELET-ACTIVATING FACTOR ACETYLHYDROLASE"/>
    <property type="match status" value="1"/>
</dbReference>
<dbReference type="RefSeq" id="XP_033601198.1">
    <property type="nucleotide sequence ID" value="XM_033745485.1"/>
</dbReference>
<evidence type="ECO:0000256" key="3">
    <source>
        <dbReference type="ARBA" id="ARBA00022963"/>
    </source>
</evidence>
<feature type="region of interest" description="Disordered" evidence="5">
    <location>
        <begin position="239"/>
        <end position="272"/>
    </location>
</feature>
<dbReference type="Proteomes" id="UP000799437">
    <property type="component" value="Unassembled WGS sequence"/>
</dbReference>
<dbReference type="Pfam" id="PF03403">
    <property type="entry name" value="PAF-AH_p_II"/>
    <property type="match status" value="1"/>
</dbReference>
<dbReference type="GO" id="GO:0003847">
    <property type="term" value="F:1-alkyl-2-acetylglycerophosphocholine esterase activity"/>
    <property type="evidence" value="ECO:0007669"/>
    <property type="project" value="UniProtKB-EC"/>
</dbReference>
<keyword evidence="7" id="KW-1185">Reference proteome</keyword>
<dbReference type="AlphaFoldDB" id="A0A6A6WAX8"/>
<evidence type="ECO:0000313" key="6">
    <source>
        <dbReference type="EMBL" id="KAF2758747.1"/>
    </source>
</evidence>
<feature type="compositionally biased region" description="Basic and acidic residues" evidence="5">
    <location>
        <begin position="244"/>
        <end position="256"/>
    </location>
</feature>
<dbReference type="PANTHER" id="PTHR10272">
    <property type="entry name" value="PLATELET-ACTIVATING FACTOR ACETYLHYDROLASE"/>
    <property type="match status" value="1"/>
</dbReference>
<feature type="region of interest" description="Disordered" evidence="5">
    <location>
        <begin position="1"/>
        <end position="42"/>
    </location>
</feature>
<name>A0A6A6WAX8_9PEZI</name>
<dbReference type="InterPro" id="IPR029058">
    <property type="entry name" value="AB_hydrolase_fold"/>
</dbReference>
<gene>
    <name evidence="6" type="ORF">EJ05DRAFT_485839</name>
</gene>